<dbReference type="Proteomes" id="UP000729402">
    <property type="component" value="Unassembled WGS sequence"/>
</dbReference>
<sequence length="106" mass="11561">MESQGLDMKVTALVSDNIGTLAGGRYVDSDVVAVVILSAGTNAAYVEHANAIPKWNGLLPRSGNMVINLEWGNFKTERLPRSEYDNALDFESLKPGYGLLLHTLIR</sequence>
<dbReference type="GO" id="GO:0005536">
    <property type="term" value="F:D-glucose binding"/>
    <property type="evidence" value="ECO:0007669"/>
    <property type="project" value="InterPro"/>
</dbReference>
<keyword evidence="2" id="KW-0808">Transferase</keyword>
<evidence type="ECO:0000313" key="4">
    <source>
        <dbReference type="EMBL" id="KAG8094966.1"/>
    </source>
</evidence>
<gene>
    <name evidence="4" type="ORF">GUJ93_ZPchr0012g22185</name>
</gene>
<keyword evidence="2" id="KW-0418">Kinase</keyword>
<dbReference type="OrthoDB" id="774031at2759"/>
<reference evidence="4" key="1">
    <citation type="journal article" date="2021" name="bioRxiv">
        <title>Whole Genome Assembly and Annotation of Northern Wild Rice, Zizania palustris L., Supports a Whole Genome Duplication in the Zizania Genus.</title>
        <authorList>
            <person name="Haas M."/>
            <person name="Kono T."/>
            <person name="Macchietto M."/>
            <person name="Millas R."/>
            <person name="McGilp L."/>
            <person name="Shao M."/>
            <person name="Duquette J."/>
            <person name="Hirsch C.N."/>
            <person name="Kimball J."/>
        </authorList>
    </citation>
    <scope>NUCLEOTIDE SEQUENCE</scope>
    <source>
        <tissue evidence="4">Fresh leaf tissue</tissue>
    </source>
</reference>
<dbReference type="GO" id="GO:0005524">
    <property type="term" value="F:ATP binding"/>
    <property type="evidence" value="ECO:0007669"/>
    <property type="project" value="UniProtKB-UniRule"/>
</dbReference>
<evidence type="ECO:0000313" key="5">
    <source>
        <dbReference type="Proteomes" id="UP000729402"/>
    </source>
</evidence>
<keyword evidence="1 2" id="KW-0324">Glycolysis</keyword>
<dbReference type="EC" id="2.7.1.-" evidence="2"/>
<comment type="similarity">
    <text evidence="2">Belongs to the hexokinase family.</text>
</comment>
<dbReference type="AlphaFoldDB" id="A0A8J5WR58"/>
<evidence type="ECO:0000256" key="2">
    <source>
        <dbReference type="RuleBase" id="RU362007"/>
    </source>
</evidence>
<protein>
    <recommendedName>
        <fullName evidence="2">Phosphotransferase</fullName>
        <ecNumber evidence="2">2.7.1.-</ecNumber>
    </recommendedName>
</protein>
<feature type="domain" description="Hexokinase C-terminal" evidence="3">
    <location>
        <begin position="35"/>
        <end position="97"/>
    </location>
</feature>
<organism evidence="4 5">
    <name type="scientific">Zizania palustris</name>
    <name type="common">Northern wild rice</name>
    <dbReference type="NCBI Taxonomy" id="103762"/>
    <lineage>
        <taxon>Eukaryota</taxon>
        <taxon>Viridiplantae</taxon>
        <taxon>Streptophyta</taxon>
        <taxon>Embryophyta</taxon>
        <taxon>Tracheophyta</taxon>
        <taxon>Spermatophyta</taxon>
        <taxon>Magnoliopsida</taxon>
        <taxon>Liliopsida</taxon>
        <taxon>Poales</taxon>
        <taxon>Poaceae</taxon>
        <taxon>BOP clade</taxon>
        <taxon>Oryzoideae</taxon>
        <taxon>Oryzeae</taxon>
        <taxon>Zizaniinae</taxon>
        <taxon>Zizania</taxon>
    </lineage>
</organism>
<dbReference type="InterPro" id="IPR022673">
    <property type="entry name" value="Hexokinase_C"/>
</dbReference>
<dbReference type="EMBL" id="JAAALK010000080">
    <property type="protein sequence ID" value="KAG8094966.1"/>
    <property type="molecule type" value="Genomic_DNA"/>
</dbReference>
<keyword evidence="2" id="KW-0067">ATP-binding</keyword>
<keyword evidence="2" id="KW-0547">Nucleotide-binding</keyword>
<proteinExistence type="inferred from homology"/>
<evidence type="ECO:0000259" key="3">
    <source>
        <dbReference type="Pfam" id="PF03727"/>
    </source>
</evidence>
<dbReference type="PANTHER" id="PTHR19443">
    <property type="entry name" value="HEXOKINASE"/>
    <property type="match status" value="1"/>
</dbReference>
<dbReference type="PANTHER" id="PTHR19443:SF15">
    <property type="entry name" value="HEXOKINASE-6"/>
    <property type="match status" value="1"/>
</dbReference>
<dbReference type="Pfam" id="PF03727">
    <property type="entry name" value="Hexokinase_2"/>
    <property type="match status" value="1"/>
</dbReference>
<comment type="caution">
    <text evidence="4">The sequence shown here is derived from an EMBL/GenBank/DDBJ whole genome shotgun (WGS) entry which is preliminary data.</text>
</comment>
<dbReference type="InterPro" id="IPR001312">
    <property type="entry name" value="Hexokinase"/>
</dbReference>
<keyword evidence="5" id="KW-1185">Reference proteome</keyword>
<accession>A0A8J5WR58</accession>
<dbReference type="GO" id="GO:0001678">
    <property type="term" value="P:intracellular glucose homeostasis"/>
    <property type="evidence" value="ECO:0007669"/>
    <property type="project" value="InterPro"/>
</dbReference>
<dbReference type="GO" id="GO:0006006">
    <property type="term" value="P:glucose metabolic process"/>
    <property type="evidence" value="ECO:0007669"/>
    <property type="project" value="TreeGrafter"/>
</dbReference>
<evidence type="ECO:0000256" key="1">
    <source>
        <dbReference type="ARBA" id="ARBA00023152"/>
    </source>
</evidence>
<name>A0A8J5WR58_ZIZPA</name>
<dbReference type="GO" id="GO:0005829">
    <property type="term" value="C:cytosol"/>
    <property type="evidence" value="ECO:0007669"/>
    <property type="project" value="TreeGrafter"/>
</dbReference>
<dbReference type="GO" id="GO:0005739">
    <property type="term" value="C:mitochondrion"/>
    <property type="evidence" value="ECO:0007669"/>
    <property type="project" value="TreeGrafter"/>
</dbReference>
<dbReference type="GO" id="GO:0004340">
    <property type="term" value="F:glucokinase activity"/>
    <property type="evidence" value="ECO:0007669"/>
    <property type="project" value="TreeGrafter"/>
</dbReference>
<reference evidence="4" key="2">
    <citation type="submission" date="2021-02" db="EMBL/GenBank/DDBJ databases">
        <authorList>
            <person name="Kimball J.A."/>
            <person name="Haas M.W."/>
            <person name="Macchietto M."/>
            <person name="Kono T."/>
            <person name="Duquette J."/>
            <person name="Shao M."/>
        </authorList>
    </citation>
    <scope>NUCLEOTIDE SEQUENCE</scope>
    <source>
        <tissue evidence="4">Fresh leaf tissue</tissue>
    </source>
</reference>
<dbReference type="PROSITE" id="PS51748">
    <property type="entry name" value="HEXOKINASE_2"/>
    <property type="match status" value="1"/>
</dbReference>
<dbReference type="GO" id="GO:0008865">
    <property type="term" value="F:fructokinase activity"/>
    <property type="evidence" value="ECO:0007669"/>
    <property type="project" value="TreeGrafter"/>
</dbReference>
<dbReference type="GO" id="GO:0006096">
    <property type="term" value="P:glycolytic process"/>
    <property type="evidence" value="ECO:0007669"/>
    <property type="project" value="UniProtKB-KW"/>
</dbReference>